<dbReference type="SUPFAM" id="SSF55347">
    <property type="entry name" value="Glyceraldehyde-3-phosphate dehydrogenase-like, C-terminal domain"/>
    <property type="match status" value="1"/>
</dbReference>
<protein>
    <recommendedName>
        <fullName evidence="2">GFO/IDH/MocA-like oxidoreductase domain-containing protein</fullName>
    </recommendedName>
</protein>
<gene>
    <name evidence="3" type="ORF">S12H4_21801</name>
</gene>
<dbReference type="Gene3D" id="3.30.360.10">
    <property type="entry name" value="Dihydrodipicolinate Reductase, domain 2"/>
    <property type="match status" value="1"/>
</dbReference>
<dbReference type="EMBL" id="BARW01011270">
    <property type="protein sequence ID" value="GAI85661.1"/>
    <property type="molecule type" value="Genomic_DNA"/>
</dbReference>
<dbReference type="Pfam" id="PF22725">
    <property type="entry name" value="GFO_IDH_MocA_C3"/>
    <property type="match status" value="1"/>
</dbReference>
<organism evidence="3">
    <name type="scientific">marine sediment metagenome</name>
    <dbReference type="NCBI Taxonomy" id="412755"/>
    <lineage>
        <taxon>unclassified sequences</taxon>
        <taxon>metagenomes</taxon>
        <taxon>ecological metagenomes</taxon>
    </lineage>
</organism>
<feature type="non-terminal residue" evidence="3">
    <location>
        <position position="249"/>
    </location>
</feature>
<keyword evidence="1" id="KW-0560">Oxidoreductase</keyword>
<evidence type="ECO:0000256" key="1">
    <source>
        <dbReference type="ARBA" id="ARBA00023002"/>
    </source>
</evidence>
<name>X1T2P0_9ZZZZ</name>
<accession>X1T2P0</accession>
<comment type="caution">
    <text evidence="3">The sequence shown here is derived from an EMBL/GenBank/DDBJ whole genome shotgun (WGS) entry which is preliminary data.</text>
</comment>
<dbReference type="PANTHER" id="PTHR43818:SF11">
    <property type="entry name" value="BCDNA.GH03377"/>
    <property type="match status" value="1"/>
</dbReference>
<feature type="non-terminal residue" evidence="3">
    <location>
        <position position="1"/>
    </location>
</feature>
<dbReference type="InterPro" id="IPR055170">
    <property type="entry name" value="GFO_IDH_MocA-like_dom"/>
</dbReference>
<feature type="domain" description="GFO/IDH/MocA-like oxidoreductase" evidence="2">
    <location>
        <begin position="36"/>
        <end position="172"/>
    </location>
</feature>
<sequence>PLAPTVEEANSLIEEAEKNRVKLACAPPLLLHPAIRQGKEIILSGAIGKICFARGHGSHAGIDVIEGWPTDASWFIKKGAGPAFDLGVYPLTVLTGIIGPAKRVTAFSGIAIPERLIKGGVTKGMIQKTEADDNTLILLDFGDSTYAAVDATFCARAIKGAAYEFYGSEGTLVFNRTTGADFWFEAYSSKEGLPTNGWFTSKAKPFPSWRVTLRQTRPFWETSESWNISAGLVHLVDCILEDQKPLISG</sequence>
<evidence type="ECO:0000259" key="2">
    <source>
        <dbReference type="Pfam" id="PF22725"/>
    </source>
</evidence>
<dbReference type="GO" id="GO:0016491">
    <property type="term" value="F:oxidoreductase activity"/>
    <property type="evidence" value="ECO:0007669"/>
    <property type="project" value="UniProtKB-KW"/>
</dbReference>
<dbReference type="InterPro" id="IPR050463">
    <property type="entry name" value="Gfo/Idh/MocA_oxidrdct_glycsds"/>
</dbReference>
<proteinExistence type="predicted"/>
<reference evidence="3" key="1">
    <citation type="journal article" date="2014" name="Front. Microbiol.">
        <title>High frequency of phylogenetically diverse reductive dehalogenase-homologous genes in deep subseafloor sedimentary metagenomes.</title>
        <authorList>
            <person name="Kawai M."/>
            <person name="Futagami T."/>
            <person name="Toyoda A."/>
            <person name="Takaki Y."/>
            <person name="Nishi S."/>
            <person name="Hori S."/>
            <person name="Arai W."/>
            <person name="Tsubouchi T."/>
            <person name="Morono Y."/>
            <person name="Uchiyama I."/>
            <person name="Ito T."/>
            <person name="Fujiyama A."/>
            <person name="Inagaki F."/>
            <person name="Takami H."/>
        </authorList>
    </citation>
    <scope>NUCLEOTIDE SEQUENCE</scope>
    <source>
        <strain evidence="3">Expedition CK06-06</strain>
    </source>
</reference>
<dbReference type="AlphaFoldDB" id="X1T2P0"/>
<dbReference type="PANTHER" id="PTHR43818">
    <property type="entry name" value="BCDNA.GH03377"/>
    <property type="match status" value="1"/>
</dbReference>
<evidence type="ECO:0000313" key="3">
    <source>
        <dbReference type="EMBL" id="GAI85661.1"/>
    </source>
</evidence>